<evidence type="ECO:0000256" key="1">
    <source>
        <dbReference type="SAM" id="Phobius"/>
    </source>
</evidence>
<gene>
    <name evidence="2" type="ORF">GCK32_020285</name>
</gene>
<reference evidence="2 3" key="1">
    <citation type="submission" date="2019-10" db="EMBL/GenBank/DDBJ databases">
        <title>Assembly and Annotation for the nematode Trichostrongylus colubriformis.</title>
        <authorList>
            <person name="Martin J."/>
        </authorList>
    </citation>
    <scope>NUCLEOTIDE SEQUENCE [LARGE SCALE GENOMIC DNA]</scope>
    <source>
        <strain evidence="2">G859</strain>
        <tissue evidence="2">Whole worm</tissue>
    </source>
</reference>
<dbReference type="AlphaFoldDB" id="A0AAN8IU67"/>
<keyword evidence="1" id="KW-1133">Transmembrane helix</keyword>
<evidence type="ECO:0000313" key="2">
    <source>
        <dbReference type="EMBL" id="KAK5986894.1"/>
    </source>
</evidence>
<organism evidence="2 3">
    <name type="scientific">Trichostrongylus colubriformis</name>
    <name type="common">Black scour worm</name>
    <dbReference type="NCBI Taxonomy" id="6319"/>
    <lineage>
        <taxon>Eukaryota</taxon>
        <taxon>Metazoa</taxon>
        <taxon>Ecdysozoa</taxon>
        <taxon>Nematoda</taxon>
        <taxon>Chromadorea</taxon>
        <taxon>Rhabditida</taxon>
        <taxon>Rhabditina</taxon>
        <taxon>Rhabditomorpha</taxon>
        <taxon>Strongyloidea</taxon>
        <taxon>Trichostrongylidae</taxon>
        <taxon>Trichostrongylus</taxon>
    </lineage>
</organism>
<keyword evidence="3" id="KW-1185">Reference proteome</keyword>
<sequence>MEKSRLVQTIISCVLCLLLVVALGILGITIAVLVEVLNQKNAPSPSNPGNQNLINVPSPRQIPSGNANYQGYKSAVDLFKYVATPHIFVEKVLR</sequence>
<protein>
    <submittedName>
        <fullName evidence="2">Uncharacterized protein</fullName>
    </submittedName>
</protein>
<keyword evidence="1" id="KW-0472">Membrane</keyword>
<proteinExistence type="predicted"/>
<accession>A0AAN8IU67</accession>
<dbReference type="EMBL" id="WIXE01000089">
    <property type="protein sequence ID" value="KAK5986894.1"/>
    <property type="molecule type" value="Genomic_DNA"/>
</dbReference>
<keyword evidence="1" id="KW-0812">Transmembrane</keyword>
<name>A0AAN8IU67_TRICO</name>
<evidence type="ECO:0000313" key="3">
    <source>
        <dbReference type="Proteomes" id="UP001331761"/>
    </source>
</evidence>
<feature type="transmembrane region" description="Helical" evidence="1">
    <location>
        <begin position="6"/>
        <end position="34"/>
    </location>
</feature>
<comment type="caution">
    <text evidence="2">The sequence shown here is derived from an EMBL/GenBank/DDBJ whole genome shotgun (WGS) entry which is preliminary data.</text>
</comment>
<dbReference type="Proteomes" id="UP001331761">
    <property type="component" value="Unassembled WGS sequence"/>
</dbReference>